<gene>
    <name evidence="3" type="ORF">SIID45300_02686</name>
</gene>
<dbReference type="PANTHER" id="PTHR43630:SF2">
    <property type="entry name" value="GLYCOSYLTRANSFERASE"/>
    <property type="match status" value="1"/>
</dbReference>
<comment type="similarity">
    <text evidence="1">Belongs to the glycosyltransferase 2 family. WaaE/KdtX subfamily.</text>
</comment>
<dbReference type="EMBL" id="BAAFGK010000004">
    <property type="protein sequence ID" value="GAB0058338.1"/>
    <property type="molecule type" value="Genomic_DNA"/>
</dbReference>
<organism evidence="3 4">
    <name type="scientific">Candidatus Magnetaquiglobus chichijimensis</name>
    <dbReference type="NCBI Taxonomy" id="3141448"/>
    <lineage>
        <taxon>Bacteria</taxon>
        <taxon>Pseudomonadati</taxon>
        <taxon>Pseudomonadota</taxon>
        <taxon>Magnetococcia</taxon>
        <taxon>Magnetococcales</taxon>
        <taxon>Candidatus Magnetaquicoccaceae</taxon>
        <taxon>Candidatus Magnetaquiglobus</taxon>
    </lineage>
</organism>
<dbReference type="InterPro" id="IPR029044">
    <property type="entry name" value="Nucleotide-diphossugar_trans"/>
</dbReference>
<feature type="domain" description="Glycosyltransferase 2-like" evidence="2">
    <location>
        <begin position="7"/>
        <end position="120"/>
    </location>
</feature>
<protein>
    <recommendedName>
        <fullName evidence="2">Glycosyltransferase 2-like domain-containing protein</fullName>
    </recommendedName>
</protein>
<accession>A0ABQ0CBR2</accession>
<name>A0ABQ0CBR2_9PROT</name>
<proteinExistence type="inferred from homology"/>
<dbReference type="CDD" id="cd00761">
    <property type="entry name" value="Glyco_tranf_GTA_type"/>
    <property type="match status" value="1"/>
</dbReference>
<evidence type="ECO:0000313" key="4">
    <source>
        <dbReference type="Proteomes" id="UP001628193"/>
    </source>
</evidence>
<evidence type="ECO:0000313" key="3">
    <source>
        <dbReference type="EMBL" id="GAB0058338.1"/>
    </source>
</evidence>
<reference evidence="3 4" key="1">
    <citation type="submission" date="2024-09" db="EMBL/GenBank/DDBJ databases">
        <title>Draft genome sequence of Candidatus Magnetaquicoccaceae bacterium FCR-1.</title>
        <authorList>
            <person name="Shimoshige H."/>
            <person name="Shimamura S."/>
            <person name="Taoka A."/>
            <person name="Kobayashi H."/>
            <person name="Maekawa T."/>
        </authorList>
    </citation>
    <scope>NUCLEOTIDE SEQUENCE [LARGE SCALE GENOMIC DNA]</scope>
    <source>
        <strain evidence="3 4">FCR-1</strain>
    </source>
</reference>
<evidence type="ECO:0000259" key="2">
    <source>
        <dbReference type="Pfam" id="PF00535"/>
    </source>
</evidence>
<evidence type="ECO:0000256" key="1">
    <source>
        <dbReference type="ARBA" id="ARBA00038494"/>
    </source>
</evidence>
<dbReference type="Proteomes" id="UP001628193">
    <property type="component" value="Unassembled WGS sequence"/>
</dbReference>
<dbReference type="PANTHER" id="PTHR43630">
    <property type="entry name" value="POLY-BETA-1,6-N-ACETYL-D-GLUCOSAMINE SYNTHASE"/>
    <property type="match status" value="1"/>
</dbReference>
<sequence>MDKLLISFCIPTRNFGQYIESTLSNILANNHDFFEVIVIDGGSTDNTKDIVGRFVASDNRVKYIYLDTPAGLDADLAQATRLARGKYLWLFSADDRLVECGFRKVSELLAVNCDAYLLNRIESHVKKNVVTSKTWLRADIKSTVFDFSNEESFVTYLDNSRSLGALFSFISSIIVITKTYNAIDVPPSLIGSNYAHTYRVLRMLKSSGKLYYLNEPIVLCTTGNDSFLENSDEGLKRRFKIDFDGFKNILTFLNLSSKEYAAFCSVMRREHGFKDLTRYALRIVDLREFDYLSSVMREYGYSWLYLFAVRAVYTVECHTKIFSFVRFFRKKYLK</sequence>
<comment type="caution">
    <text evidence="3">The sequence shown here is derived from an EMBL/GenBank/DDBJ whole genome shotgun (WGS) entry which is preliminary data.</text>
</comment>
<dbReference type="SUPFAM" id="SSF53448">
    <property type="entry name" value="Nucleotide-diphospho-sugar transferases"/>
    <property type="match status" value="1"/>
</dbReference>
<dbReference type="InterPro" id="IPR001173">
    <property type="entry name" value="Glyco_trans_2-like"/>
</dbReference>
<keyword evidence="4" id="KW-1185">Reference proteome</keyword>
<dbReference type="Pfam" id="PF00535">
    <property type="entry name" value="Glycos_transf_2"/>
    <property type="match status" value="1"/>
</dbReference>
<dbReference type="Gene3D" id="3.90.550.10">
    <property type="entry name" value="Spore Coat Polysaccharide Biosynthesis Protein SpsA, Chain A"/>
    <property type="match status" value="1"/>
</dbReference>
<dbReference type="RefSeq" id="WP_420906011.1">
    <property type="nucleotide sequence ID" value="NZ_BAAFGK010000004.1"/>
</dbReference>